<dbReference type="Pfam" id="PF16156">
    <property type="entry name" value="DUF4864"/>
    <property type="match status" value="1"/>
</dbReference>
<evidence type="ECO:0008006" key="5">
    <source>
        <dbReference type="Google" id="ProtNLM"/>
    </source>
</evidence>
<evidence type="ECO:0000313" key="4">
    <source>
        <dbReference type="Proteomes" id="UP001161325"/>
    </source>
</evidence>
<evidence type="ECO:0000313" key="3">
    <source>
        <dbReference type="EMBL" id="GLC24140.1"/>
    </source>
</evidence>
<accession>A0AA37Q003</accession>
<dbReference type="AlphaFoldDB" id="A0AA37Q003"/>
<keyword evidence="2" id="KW-0732">Signal</keyword>
<feature type="region of interest" description="Disordered" evidence="1">
    <location>
        <begin position="186"/>
        <end position="210"/>
    </location>
</feature>
<gene>
    <name evidence="3" type="ORF">rosag_06530</name>
</gene>
<dbReference type="RefSeq" id="WP_284348588.1">
    <property type="nucleotide sequence ID" value="NZ_BRXS01000001.1"/>
</dbReference>
<dbReference type="EMBL" id="BRXS01000001">
    <property type="protein sequence ID" value="GLC24140.1"/>
    <property type="molecule type" value="Genomic_DNA"/>
</dbReference>
<dbReference type="PANTHER" id="PTHR35716">
    <property type="entry name" value="OS05G0574700 PROTEIN-RELATED"/>
    <property type="match status" value="1"/>
</dbReference>
<organism evidence="3 4">
    <name type="scientific">Roseisolibacter agri</name>
    <dbReference type="NCBI Taxonomy" id="2014610"/>
    <lineage>
        <taxon>Bacteria</taxon>
        <taxon>Pseudomonadati</taxon>
        <taxon>Gemmatimonadota</taxon>
        <taxon>Gemmatimonadia</taxon>
        <taxon>Gemmatimonadales</taxon>
        <taxon>Gemmatimonadaceae</taxon>
        <taxon>Roseisolibacter</taxon>
    </lineage>
</organism>
<evidence type="ECO:0000256" key="1">
    <source>
        <dbReference type="SAM" id="MobiDB-lite"/>
    </source>
</evidence>
<keyword evidence="4" id="KW-1185">Reference proteome</keyword>
<evidence type="ECO:0000256" key="2">
    <source>
        <dbReference type="SAM" id="SignalP"/>
    </source>
</evidence>
<protein>
    <recommendedName>
        <fullName evidence="5">DUF4864 domain-containing protein</fullName>
    </recommendedName>
</protein>
<reference evidence="3" key="1">
    <citation type="submission" date="2022-08" db="EMBL/GenBank/DDBJ databases">
        <title>Draft genome sequencing of Roseisolibacter agri AW1220.</title>
        <authorList>
            <person name="Tobiishi Y."/>
            <person name="Tonouchi A."/>
        </authorList>
    </citation>
    <scope>NUCLEOTIDE SEQUENCE</scope>
    <source>
        <strain evidence="3">AW1220</strain>
    </source>
</reference>
<feature type="signal peptide" evidence="2">
    <location>
        <begin position="1"/>
        <end position="40"/>
    </location>
</feature>
<dbReference type="Proteomes" id="UP001161325">
    <property type="component" value="Unassembled WGS sequence"/>
</dbReference>
<name>A0AA37Q003_9BACT</name>
<comment type="caution">
    <text evidence="3">The sequence shown here is derived from an EMBL/GenBank/DDBJ whole genome shotgun (WGS) entry which is preliminary data.</text>
</comment>
<proteinExistence type="predicted"/>
<feature type="chain" id="PRO_5041273008" description="DUF4864 domain-containing protein" evidence="2">
    <location>
        <begin position="41"/>
        <end position="210"/>
    </location>
</feature>
<dbReference type="InterPro" id="IPR032347">
    <property type="entry name" value="DUF4864"/>
</dbReference>
<sequence>MRNQPSVRAARFSPFHAARAHVALTLAASLLLAPAPSVHAQGAASTAATVAQAPQRGVRTVRADAPAPDPRLAPDSVVTIVLEAFARVEPNLPTSGIDIAYAFTAPANRAVIGSVERFSDVVRDGSYRPLLGHRRAVRSEMSIEGDHATQRVVVTTVDGAQVAYTFRLARQAEGEYRGCWMTERVTREPPSSLAPPQVALAASPERAPGA</sequence>